<reference evidence="1 2" key="1">
    <citation type="submission" date="2024-05" db="EMBL/GenBank/DDBJ databases">
        <authorList>
            <person name="Wallberg A."/>
        </authorList>
    </citation>
    <scope>NUCLEOTIDE SEQUENCE [LARGE SCALE GENOMIC DNA]</scope>
</reference>
<accession>A0AAV2R313</accession>
<keyword evidence="2" id="KW-1185">Reference proteome</keyword>
<proteinExistence type="predicted"/>
<dbReference type="AlphaFoldDB" id="A0AAV2R313"/>
<organism evidence="1 2">
    <name type="scientific">Meganyctiphanes norvegica</name>
    <name type="common">Northern krill</name>
    <name type="synonym">Thysanopoda norvegica</name>
    <dbReference type="NCBI Taxonomy" id="48144"/>
    <lineage>
        <taxon>Eukaryota</taxon>
        <taxon>Metazoa</taxon>
        <taxon>Ecdysozoa</taxon>
        <taxon>Arthropoda</taxon>
        <taxon>Crustacea</taxon>
        <taxon>Multicrustacea</taxon>
        <taxon>Malacostraca</taxon>
        <taxon>Eumalacostraca</taxon>
        <taxon>Eucarida</taxon>
        <taxon>Euphausiacea</taxon>
        <taxon>Euphausiidae</taxon>
        <taxon>Meganyctiphanes</taxon>
    </lineage>
</organism>
<sequence>MCLGKAGSERICGEATLCFNQSGTGFKGSIQTQDQSMYIITGTKSRRRMQGNETTGDYMVETEQGLPIFFDIRVVDCDIGEEYNLKRVQGRTGEFCTFDCLCCSFTPEHVYRGQKADMMSQQLLGHALEGSHSNVSTGLITITCNPTTNNAHWVL</sequence>
<comment type="caution">
    <text evidence="1">The sequence shown here is derived from an EMBL/GenBank/DDBJ whole genome shotgun (WGS) entry which is preliminary data.</text>
</comment>
<evidence type="ECO:0000313" key="2">
    <source>
        <dbReference type="Proteomes" id="UP001497623"/>
    </source>
</evidence>
<gene>
    <name evidence="1" type="ORF">MNOR_LOCUS19053</name>
</gene>
<dbReference type="Proteomes" id="UP001497623">
    <property type="component" value="Unassembled WGS sequence"/>
</dbReference>
<protein>
    <submittedName>
        <fullName evidence="1">Uncharacterized protein</fullName>
    </submittedName>
</protein>
<dbReference type="EMBL" id="CAXKWB010013934">
    <property type="protein sequence ID" value="CAL4109157.1"/>
    <property type="molecule type" value="Genomic_DNA"/>
</dbReference>
<evidence type="ECO:0000313" key="1">
    <source>
        <dbReference type="EMBL" id="CAL4109157.1"/>
    </source>
</evidence>
<name>A0AAV2R313_MEGNR</name>